<keyword evidence="2" id="KW-1185">Reference proteome</keyword>
<proteinExistence type="predicted"/>
<evidence type="ECO:0008006" key="3">
    <source>
        <dbReference type="Google" id="ProtNLM"/>
    </source>
</evidence>
<dbReference type="EMBL" id="BJXH01000028">
    <property type="protein sequence ID" value="GEM69029.1"/>
    <property type="molecule type" value="Genomic_DNA"/>
</dbReference>
<reference evidence="1 2" key="1">
    <citation type="submission" date="2019-07" db="EMBL/GenBank/DDBJ databases">
        <title>Whole genome shotgun sequence of Sphingobacterium mizutaii NBRC 14946.</title>
        <authorList>
            <person name="Hosoyama A."/>
            <person name="Uohara A."/>
            <person name="Ohji S."/>
            <person name="Ichikawa N."/>
        </authorList>
    </citation>
    <scope>NUCLEOTIDE SEQUENCE [LARGE SCALE GENOMIC DNA]</scope>
    <source>
        <strain evidence="1 2">NBRC 14946</strain>
    </source>
</reference>
<sequence length="219" mass="25777">MNIFNNIYLKCNIEIKVNKMKTTNLLLAICLIVLNSCISNQLVFQKKDTFQLDNLHINSIAQIESRSKDITPNHKIGLGKGLYPNKNNYTLGIPKTYKSYEKPIFNLETQYFYSEKDSLVKVILYQWDNVQSKKDELSEEGNYEKKFELFQLKFDSLANLLCREFGNPIVENIEDISDFGETYRDDLKFKRADGLNAYLFMFKRNINGYRQIRLVLYKD</sequence>
<organism evidence="1 2">
    <name type="scientific">Sphingobacterium mizutaii NBRC 14946 = DSM 11724</name>
    <dbReference type="NCBI Taxonomy" id="1220576"/>
    <lineage>
        <taxon>Bacteria</taxon>
        <taxon>Pseudomonadati</taxon>
        <taxon>Bacteroidota</taxon>
        <taxon>Sphingobacteriia</taxon>
        <taxon>Sphingobacteriales</taxon>
        <taxon>Sphingobacteriaceae</taxon>
        <taxon>Sphingobacterium</taxon>
    </lineage>
</organism>
<dbReference type="Proteomes" id="UP000321676">
    <property type="component" value="Unassembled WGS sequence"/>
</dbReference>
<evidence type="ECO:0000313" key="1">
    <source>
        <dbReference type="EMBL" id="GEM69029.1"/>
    </source>
</evidence>
<accession>A0ABQ0W514</accession>
<comment type="caution">
    <text evidence="1">The sequence shown here is derived from an EMBL/GenBank/DDBJ whole genome shotgun (WGS) entry which is preliminary data.</text>
</comment>
<evidence type="ECO:0000313" key="2">
    <source>
        <dbReference type="Proteomes" id="UP000321676"/>
    </source>
</evidence>
<protein>
    <recommendedName>
        <fullName evidence="3">Lipoprotein</fullName>
    </recommendedName>
</protein>
<gene>
    <name evidence="1" type="ORF">SMI01S_26350</name>
</gene>
<name>A0ABQ0W514_9SPHI</name>